<dbReference type="InterPro" id="IPR003313">
    <property type="entry name" value="AraC-bd"/>
</dbReference>
<dbReference type="InterPro" id="IPR014710">
    <property type="entry name" value="RmlC-like_jellyroll"/>
</dbReference>
<evidence type="ECO:0000313" key="5">
    <source>
        <dbReference type="EMBL" id="PJJ81601.1"/>
    </source>
</evidence>
<dbReference type="PANTHER" id="PTHR43280:SF32">
    <property type="entry name" value="TRANSCRIPTIONAL REGULATORY PROTEIN"/>
    <property type="match status" value="1"/>
</dbReference>
<dbReference type="SUPFAM" id="SSF46689">
    <property type="entry name" value="Homeodomain-like"/>
    <property type="match status" value="1"/>
</dbReference>
<organism evidence="5 6">
    <name type="scientific">Salinibacterium amurskyense</name>
    <dbReference type="NCBI Taxonomy" id="205941"/>
    <lineage>
        <taxon>Bacteria</taxon>
        <taxon>Bacillati</taxon>
        <taxon>Actinomycetota</taxon>
        <taxon>Actinomycetes</taxon>
        <taxon>Micrococcales</taxon>
        <taxon>Microbacteriaceae</taxon>
        <taxon>Salinibacterium</taxon>
    </lineage>
</organism>
<sequence length="284" mass="31056">MDDERDGTVLPVDFASEHGLALPAEVLDYAALVERMGPTYFERAQRPSFELMIVIRSGSGSHTVDFQTIALHPGRVLFVRPGQVQQWHVENDLSASVVVASPTATRTAPWLPGDPTHADLGEHSLATALDLVTAIEREQQRFTADEHSVTLLTALFAALVALYQRASSEPGRGALPHAYLAFRAALERDLTRSRNVRDYVTGLGYSERTVSRACQTVTGLTAKALLDERLMLEAQRLLAHTDGTVASISTALGFSEPSNFAKFFERVVGTSPAEFRRSLVHFAP</sequence>
<evidence type="ECO:0000256" key="1">
    <source>
        <dbReference type="ARBA" id="ARBA00023015"/>
    </source>
</evidence>
<dbReference type="InterPro" id="IPR018060">
    <property type="entry name" value="HTH_AraC"/>
</dbReference>
<feature type="domain" description="HTH araC/xylS-type" evidence="4">
    <location>
        <begin position="180"/>
        <end position="278"/>
    </location>
</feature>
<dbReference type="InterPro" id="IPR020449">
    <property type="entry name" value="Tscrpt_reg_AraC-type_HTH"/>
</dbReference>
<reference evidence="5 6" key="1">
    <citation type="submission" date="2017-11" db="EMBL/GenBank/DDBJ databases">
        <title>Genomic Encyclopedia of Archaeal and Bacterial Type Strains, Phase II (KMG-II): From Individual Species to Whole Genera.</title>
        <authorList>
            <person name="Goeker M."/>
        </authorList>
    </citation>
    <scope>NUCLEOTIDE SEQUENCE [LARGE SCALE GENOMIC DNA]</scope>
    <source>
        <strain evidence="5 6">DSM 16400</strain>
    </source>
</reference>
<dbReference type="InterPro" id="IPR037923">
    <property type="entry name" value="HTH-like"/>
</dbReference>
<dbReference type="SMART" id="SM00342">
    <property type="entry name" value="HTH_ARAC"/>
    <property type="match status" value="1"/>
</dbReference>
<dbReference type="Pfam" id="PF02311">
    <property type="entry name" value="AraC_binding"/>
    <property type="match status" value="1"/>
</dbReference>
<evidence type="ECO:0000256" key="2">
    <source>
        <dbReference type="ARBA" id="ARBA00023125"/>
    </source>
</evidence>
<dbReference type="Gene3D" id="2.60.120.10">
    <property type="entry name" value="Jelly Rolls"/>
    <property type="match status" value="1"/>
</dbReference>
<dbReference type="PROSITE" id="PS01124">
    <property type="entry name" value="HTH_ARAC_FAMILY_2"/>
    <property type="match status" value="1"/>
</dbReference>
<evidence type="ECO:0000256" key="3">
    <source>
        <dbReference type="ARBA" id="ARBA00023163"/>
    </source>
</evidence>
<dbReference type="RefSeq" id="WP_229820493.1">
    <property type="nucleotide sequence ID" value="NZ_BMZU01000001.1"/>
</dbReference>
<keyword evidence="2 5" id="KW-0238">DNA-binding</keyword>
<gene>
    <name evidence="5" type="ORF">CLV85_0778</name>
</gene>
<keyword evidence="1" id="KW-0805">Transcription regulation</keyword>
<proteinExistence type="predicted"/>
<dbReference type="PANTHER" id="PTHR43280">
    <property type="entry name" value="ARAC-FAMILY TRANSCRIPTIONAL REGULATOR"/>
    <property type="match status" value="1"/>
</dbReference>
<name>A0A2M9D7B2_9MICO</name>
<dbReference type="Pfam" id="PF12833">
    <property type="entry name" value="HTH_18"/>
    <property type="match status" value="1"/>
</dbReference>
<evidence type="ECO:0000259" key="4">
    <source>
        <dbReference type="PROSITE" id="PS01124"/>
    </source>
</evidence>
<protein>
    <submittedName>
        <fullName evidence="5">AraC-like DNA-binding protein</fullName>
    </submittedName>
</protein>
<dbReference type="PRINTS" id="PR00032">
    <property type="entry name" value="HTHARAC"/>
</dbReference>
<dbReference type="AlphaFoldDB" id="A0A2M9D7B2"/>
<dbReference type="GO" id="GO:0043565">
    <property type="term" value="F:sequence-specific DNA binding"/>
    <property type="evidence" value="ECO:0007669"/>
    <property type="project" value="InterPro"/>
</dbReference>
<comment type="caution">
    <text evidence="5">The sequence shown here is derived from an EMBL/GenBank/DDBJ whole genome shotgun (WGS) entry which is preliminary data.</text>
</comment>
<accession>A0A2M9D7B2</accession>
<keyword evidence="6" id="KW-1185">Reference proteome</keyword>
<dbReference type="EMBL" id="PGFH01000001">
    <property type="protein sequence ID" value="PJJ81601.1"/>
    <property type="molecule type" value="Genomic_DNA"/>
</dbReference>
<keyword evidence="3" id="KW-0804">Transcription</keyword>
<dbReference type="GO" id="GO:0003700">
    <property type="term" value="F:DNA-binding transcription factor activity"/>
    <property type="evidence" value="ECO:0007669"/>
    <property type="project" value="InterPro"/>
</dbReference>
<dbReference type="InterPro" id="IPR009057">
    <property type="entry name" value="Homeodomain-like_sf"/>
</dbReference>
<dbReference type="Gene3D" id="1.10.10.60">
    <property type="entry name" value="Homeodomain-like"/>
    <property type="match status" value="1"/>
</dbReference>
<evidence type="ECO:0000313" key="6">
    <source>
        <dbReference type="Proteomes" id="UP000231742"/>
    </source>
</evidence>
<dbReference type="SUPFAM" id="SSF51215">
    <property type="entry name" value="Regulatory protein AraC"/>
    <property type="match status" value="1"/>
</dbReference>
<dbReference type="Proteomes" id="UP000231742">
    <property type="component" value="Unassembled WGS sequence"/>
</dbReference>